<feature type="region of interest" description="Disordered" evidence="10">
    <location>
        <begin position="515"/>
        <end position="536"/>
    </location>
</feature>
<evidence type="ECO:0000256" key="10">
    <source>
        <dbReference type="SAM" id="MobiDB-lite"/>
    </source>
</evidence>
<keyword evidence="3 9" id="KW-0547">Nucleotide-binding</keyword>
<evidence type="ECO:0000259" key="12">
    <source>
        <dbReference type="PROSITE" id="PS51715"/>
    </source>
</evidence>
<feature type="region of interest" description="Disordered" evidence="10">
    <location>
        <begin position="732"/>
        <end position="758"/>
    </location>
</feature>
<evidence type="ECO:0000256" key="2">
    <source>
        <dbReference type="ARBA" id="ARBA00022692"/>
    </source>
</evidence>
<keyword evidence="7 9" id="KW-0342">GTP-binding</keyword>
<dbReference type="FunFam" id="3.40.50.300:FF:000727">
    <property type="entry name" value="Protein SEY1 homolog"/>
    <property type="match status" value="1"/>
</dbReference>
<evidence type="ECO:0000256" key="9">
    <source>
        <dbReference type="HAMAP-Rule" id="MF_03109"/>
    </source>
</evidence>
<dbReference type="InterPro" id="IPR030386">
    <property type="entry name" value="G_GB1_RHD3_dom"/>
</dbReference>
<feature type="topological domain" description="Cytoplasmic" evidence="9">
    <location>
        <begin position="702"/>
        <end position="758"/>
    </location>
</feature>
<feature type="topological domain" description="Cytoplasmic" evidence="9">
    <location>
        <begin position="1"/>
        <end position="656"/>
    </location>
</feature>
<accession>A0A7J7IJ43</accession>
<dbReference type="Pfam" id="PF05879">
    <property type="entry name" value="RHD3_GTPase"/>
    <property type="match status" value="1"/>
</dbReference>
<organism evidence="13 14">
    <name type="scientific">Cyanidiococcus yangmingshanensis</name>
    <dbReference type="NCBI Taxonomy" id="2690220"/>
    <lineage>
        <taxon>Eukaryota</taxon>
        <taxon>Rhodophyta</taxon>
        <taxon>Bangiophyceae</taxon>
        <taxon>Cyanidiales</taxon>
        <taxon>Cyanidiaceae</taxon>
        <taxon>Cyanidiococcus</taxon>
    </lineage>
</organism>
<keyword evidence="14" id="KW-1185">Reference proteome</keyword>
<name>A0A7J7IJ43_9RHOD</name>
<dbReference type="CDD" id="cd01851">
    <property type="entry name" value="GBP"/>
    <property type="match status" value="1"/>
</dbReference>
<dbReference type="Pfam" id="PF20428">
    <property type="entry name" value="Sey1_3HB"/>
    <property type="match status" value="2"/>
</dbReference>
<dbReference type="GO" id="GO:0005525">
    <property type="term" value="F:GTP binding"/>
    <property type="evidence" value="ECO:0007669"/>
    <property type="project" value="UniProtKB-UniRule"/>
</dbReference>
<evidence type="ECO:0000256" key="7">
    <source>
        <dbReference type="ARBA" id="ARBA00023134"/>
    </source>
</evidence>
<evidence type="ECO:0000256" key="6">
    <source>
        <dbReference type="ARBA" id="ARBA00022989"/>
    </source>
</evidence>
<dbReference type="OrthoDB" id="1597724at2759"/>
<evidence type="ECO:0000256" key="11">
    <source>
        <dbReference type="SAM" id="Phobius"/>
    </source>
</evidence>
<evidence type="ECO:0000256" key="3">
    <source>
        <dbReference type="ARBA" id="ARBA00022741"/>
    </source>
</evidence>
<comment type="function">
    <text evidence="9">Probable GTP-binding protein that may be involved in cell development.</text>
</comment>
<evidence type="ECO:0000313" key="14">
    <source>
        <dbReference type="Proteomes" id="UP000530660"/>
    </source>
</evidence>
<dbReference type="AlphaFoldDB" id="A0A7J7IJ43"/>
<dbReference type="PANTHER" id="PTHR45923:SF2">
    <property type="entry name" value="PROTEIN SEY1"/>
    <property type="match status" value="1"/>
</dbReference>
<dbReference type="PROSITE" id="PS51715">
    <property type="entry name" value="G_GB1_RHD3"/>
    <property type="match status" value="1"/>
</dbReference>
<dbReference type="Proteomes" id="UP000530660">
    <property type="component" value="Unassembled WGS sequence"/>
</dbReference>
<dbReference type="InterPro" id="IPR046758">
    <property type="entry name" value="Sey1/RHD3-like_3HB"/>
</dbReference>
<dbReference type="GO" id="GO:0003924">
    <property type="term" value="F:GTPase activity"/>
    <property type="evidence" value="ECO:0007669"/>
    <property type="project" value="UniProtKB-UniRule"/>
</dbReference>
<evidence type="ECO:0000256" key="8">
    <source>
        <dbReference type="ARBA" id="ARBA00023136"/>
    </source>
</evidence>
<comment type="similarity">
    <text evidence="9">Belongs to the TRAFAC class dynamin-like GTPase superfamily. GB1/RHD3 GTPase family. RHD3 subfamily.</text>
</comment>
<feature type="transmembrane region" description="Helical" evidence="11">
    <location>
        <begin position="681"/>
        <end position="699"/>
    </location>
</feature>
<dbReference type="InterPro" id="IPR027417">
    <property type="entry name" value="P-loop_NTPase"/>
</dbReference>
<proteinExistence type="inferred from homology"/>
<dbReference type="GO" id="GO:0016320">
    <property type="term" value="P:endoplasmic reticulum membrane fusion"/>
    <property type="evidence" value="ECO:0007669"/>
    <property type="project" value="TreeGrafter"/>
</dbReference>
<dbReference type="Gene3D" id="3.40.50.300">
    <property type="entry name" value="P-loop containing nucleotide triphosphate hydrolases"/>
    <property type="match status" value="1"/>
</dbReference>
<feature type="topological domain" description="Lumenal" evidence="9">
    <location>
        <begin position="678"/>
        <end position="680"/>
    </location>
</feature>
<evidence type="ECO:0000256" key="5">
    <source>
        <dbReference type="ARBA" id="ARBA00022824"/>
    </source>
</evidence>
<dbReference type="HAMAP" id="MF_03109">
    <property type="entry name" value="Sey1"/>
    <property type="match status" value="1"/>
</dbReference>
<dbReference type="EMBL" id="VWRR01000009">
    <property type="protein sequence ID" value="KAF6002764.1"/>
    <property type="molecule type" value="Genomic_DNA"/>
</dbReference>
<evidence type="ECO:0000313" key="13">
    <source>
        <dbReference type="EMBL" id="KAF6002764.1"/>
    </source>
</evidence>
<reference evidence="13 14" key="1">
    <citation type="journal article" date="2020" name="J. Phycol.">
        <title>Comparative genome analysis reveals Cyanidiococcus gen. nov., a new extremophilic red algal genus sister to Cyanidioschyzon (Cyanidioschyzonaceae, Rhodophyta).</title>
        <authorList>
            <person name="Liu S.-L."/>
            <person name="Chiang Y.-R."/>
            <person name="Yoon H.S."/>
            <person name="Fu H.-Y."/>
        </authorList>
    </citation>
    <scope>NUCLEOTIDE SEQUENCE [LARGE SCALE GENOMIC DNA]</scope>
    <source>
        <strain evidence="13 14">THAL066</strain>
    </source>
</reference>
<dbReference type="EC" id="3.6.5.-" evidence="9"/>
<keyword evidence="5 9" id="KW-0256">Endoplasmic reticulum</keyword>
<dbReference type="GO" id="GO:0005789">
    <property type="term" value="C:endoplasmic reticulum membrane"/>
    <property type="evidence" value="ECO:0007669"/>
    <property type="project" value="UniProtKB-SubCell"/>
</dbReference>
<keyword evidence="2 9" id="KW-0812">Transmembrane</keyword>
<keyword evidence="8 9" id="KW-0472">Membrane</keyword>
<sequence>MTESSDPDAYDMVEMVSYTEEFHSDALTTFLRRRHVLDLGLRYHTVAVLGCQSSGKSTLLNLLFGTRFPTMDASLGRYQVTRGIWLGVDARSGRILVLDLEGTDSRERGETAASFERKSALFALALAEVLVINVWAQDVGRYNAANLALLRTVLEQDVALFHREARRTRLLFVLRDHVSTPLVLLEQTLRDDLERIWSSISKPAALEKASLSTFFDVEYTSLPHKEFHADAFCQAVDGLRERFYKRESEIFQDSYHRGIAADGFSTFCKQIWQVVRENRELDIPTEKEALARIRCEEIAHEVAAFFDEQALDLAAAYDRVMELYAERSARYIGHVAEAKRQSLHELLSLRARDAYLHRLHTQIEEAGNRFECFMQVTLGTDAIKSKPWQGFVGRLERHCDELDTAWTNVATIPTPFVNDEPWCTMLRDQTRRYRERLETLSAQARQRVANLLLDEAATYFTQRVQEPLWDALDHAGEDQEVLSFWDQVQKQVIDRVRGESELRLMDLLAEAGLENTEQQQQQQQQQTATSTRKLLEQHREQTAELVRRHLRELGQSTSSLLLHVMKRFEDAFRFEPKHRVPRVWRPSDDVRAAWTEAIQFAMYLLTLMQHVSIDHVESCMLHETQLQSIRGALEERAAGIYTEAVRAQEAARVHHRIPWWILILMAMLGWNEFVALLQRPLLLLFMLFMVAVLVVLERLRLFAPARRAAQAIAWRMVAGAVRSLQEMGAPGDWSTVRVPSTSDRSAAHLSNPAKHHSE</sequence>
<protein>
    <recommendedName>
        <fullName evidence="9">Protein SEY1 homolog</fullName>
        <ecNumber evidence="9">3.6.5.-</ecNumber>
    </recommendedName>
</protein>
<dbReference type="PANTHER" id="PTHR45923">
    <property type="entry name" value="PROTEIN SEY1"/>
    <property type="match status" value="1"/>
</dbReference>
<gene>
    <name evidence="13" type="primary">SEY1</name>
    <name evidence="13" type="ORF">F1559_003075</name>
</gene>
<comment type="caution">
    <text evidence="13">The sequence shown here is derived from an EMBL/GenBank/DDBJ whole genome shotgun (WGS) entry which is preliminary data.</text>
</comment>
<evidence type="ECO:0000256" key="4">
    <source>
        <dbReference type="ARBA" id="ARBA00022801"/>
    </source>
</evidence>
<comment type="subcellular location">
    <subcellularLocation>
        <location evidence="1 9">Endoplasmic reticulum membrane</location>
        <topology evidence="1 9">Multi-pass membrane protein</topology>
    </subcellularLocation>
</comment>
<keyword evidence="6 9" id="KW-1133">Transmembrane helix</keyword>
<keyword evidence="4 9" id="KW-0378">Hydrolase</keyword>
<dbReference type="SUPFAM" id="SSF52540">
    <property type="entry name" value="P-loop containing nucleoside triphosphate hydrolases"/>
    <property type="match status" value="1"/>
</dbReference>
<feature type="domain" description="GB1/RHD3-type G" evidence="12">
    <location>
        <begin position="40"/>
        <end position="255"/>
    </location>
</feature>
<dbReference type="InterPro" id="IPR008803">
    <property type="entry name" value="RHD3/Sey1"/>
</dbReference>
<feature type="binding site" evidence="9">
    <location>
        <begin position="50"/>
        <end position="57"/>
    </location>
    <ligand>
        <name>GTP</name>
        <dbReference type="ChEBI" id="CHEBI:37565"/>
    </ligand>
</feature>
<evidence type="ECO:0000256" key="1">
    <source>
        <dbReference type="ARBA" id="ARBA00004477"/>
    </source>
</evidence>